<sequence>MKTIYLTTVLLLLSIFSFSQSCEEQIEYLEDNYYGSTYSSPLSTAISQVTFYEATIDYSTVYFAVVCFKSKYSYGCSEYLYQVGSNTKYNYSMNYLDSAGKAFWSYIEPYGDNSPCAPDLD</sequence>
<name>A0A084JX72_NONUL</name>
<dbReference type="Proteomes" id="UP000239997">
    <property type="component" value="Unassembled WGS sequence"/>
</dbReference>
<evidence type="ECO:0000256" key="1">
    <source>
        <dbReference type="SAM" id="SignalP"/>
    </source>
</evidence>
<feature type="signal peptide" evidence="1">
    <location>
        <begin position="1"/>
        <end position="21"/>
    </location>
</feature>
<evidence type="ECO:0000313" key="5">
    <source>
        <dbReference type="Proteomes" id="UP000239997"/>
    </source>
</evidence>
<evidence type="ECO:0000313" key="3">
    <source>
        <dbReference type="EMBL" id="PRX14135.1"/>
    </source>
</evidence>
<accession>A0A084JX72</accession>
<reference evidence="3 5" key="2">
    <citation type="submission" date="2018-03" db="EMBL/GenBank/DDBJ databases">
        <title>Genomic Encyclopedia of Archaeal and Bacterial Type Strains, Phase II (KMG-II): from individual species to whole genera.</title>
        <authorList>
            <person name="Goeker M."/>
        </authorList>
    </citation>
    <scope>NUCLEOTIDE SEQUENCE [LARGE SCALE GENOMIC DNA]</scope>
    <source>
        <strain evidence="3 5">DSM 22727</strain>
    </source>
</reference>
<dbReference type="RefSeq" id="WP_036581000.1">
    <property type="nucleotide sequence ID" value="NZ_JPJI01000026.1"/>
</dbReference>
<proteinExistence type="predicted"/>
<dbReference type="OrthoDB" id="1144769at2"/>
<gene>
    <name evidence="2" type="ORF">IL45_04935</name>
    <name evidence="3" type="ORF">LY02_01164</name>
</gene>
<evidence type="ECO:0000313" key="4">
    <source>
        <dbReference type="Proteomes" id="UP000028531"/>
    </source>
</evidence>
<keyword evidence="5" id="KW-1185">Reference proteome</keyword>
<comment type="caution">
    <text evidence="2">The sequence shown here is derived from an EMBL/GenBank/DDBJ whole genome shotgun (WGS) entry which is preliminary data.</text>
</comment>
<reference evidence="2 4" key="1">
    <citation type="submission" date="2014-07" db="EMBL/GenBank/DDBJ databases">
        <title>Draft genome sequence of Nonlabens ulvanivorans, an ulvan degrading bacterium.</title>
        <authorList>
            <person name="Kopel M."/>
            <person name="Helbert W."/>
            <person name="Henrissat B."/>
            <person name="Doniger T."/>
            <person name="Banin E."/>
        </authorList>
    </citation>
    <scope>NUCLEOTIDE SEQUENCE [LARGE SCALE GENOMIC DNA]</scope>
    <source>
        <strain evidence="2 4">PLR</strain>
    </source>
</reference>
<dbReference type="Proteomes" id="UP000028531">
    <property type="component" value="Unassembled WGS sequence"/>
</dbReference>
<dbReference type="EMBL" id="PVNA01000002">
    <property type="protein sequence ID" value="PRX14135.1"/>
    <property type="molecule type" value="Genomic_DNA"/>
</dbReference>
<keyword evidence="1" id="KW-0732">Signal</keyword>
<feature type="chain" id="PRO_5001777832" evidence="1">
    <location>
        <begin position="22"/>
        <end position="121"/>
    </location>
</feature>
<dbReference type="AlphaFoldDB" id="A0A084JX72"/>
<evidence type="ECO:0000313" key="2">
    <source>
        <dbReference type="EMBL" id="KEZ93556.1"/>
    </source>
</evidence>
<protein>
    <submittedName>
        <fullName evidence="2">Uncharacterized protein</fullName>
    </submittedName>
</protein>
<organism evidence="2 4">
    <name type="scientific">Nonlabens ulvanivorans</name>
    <name type="common">Persicivirga ulvanivorans</name>
    <dbReference type="NCBI Taxonomy" id="906888"/>
    <lineage>
        <taxon>Bacteria</taxon>
        <taxon>Pseudomonadati</taxon>
        <taxon>Bacteroidota</taxon>
        <taxon>Flavobacteriia</taxon>
        <taxon>Flavobacteriales</taxon>
        <taxon>Flavobacteriaceae</taxon>
        <taxon>Nonlabens</taxon>
    </lineage>
</organism>
<dbReference type="EMBL" id="JPJI01000026">
    <property type="protein sequence ID" value="KEZ93556.1"/>
    <property type="molecule type" value="Genomic_DNA"/>
</dbReference>
<dbReference type="PROSITE" id="PS51257">
    <property type="entry name" value="PROKAR_LIPOPROTEIN"/>
    <property type="match status" value="1"/>
</dbReference>